<feature type="domain" description="Fumarylacetoacetase-like C-terminal" evidence="2">
    <location>
        <begin position="89"/>
        <end position="256"/>
    </location>
</feature>
<comment type="caution">
    <text evidence="3">The sequence shown here is derived from an EMBL/GenBank/DDBJ whole genome shotgun (WGS) entry which is preliminary data.</text>
</comment>
<evidence type="ECO:0000313" key="3">
    <source>
        <dbReference type="EMBL" id="GGC75819.1"/>
    </source>
</evidence>
<accession>A0ABQ1NFP0</accession>
<dbReference type="PANTHER" id="PTHR30143">
    <property type="entry name" value="ACID HYDRATASE"/>
    <property type="match status" value="1"/>
</dbReference>
<evidence type="ECO:0000313" key="4">
    <source>
        <dbReference type="Proteomes" id="UP000619534"/>
    </source>
</evidence>
<dbReference type="InterPro" id="IPR050772">
    <property type="entry name" value="Hydratase-Decarb/MhpD_sf"/>
</dbReference>
<dbReference type="InterPro" id="IPR011234">
    <property type="entry name" value="Fumarylacetoacetase-like_C"/>
</dbReference>
<dbReference type="EMBL" id="BMCJ01000001">
    <property type="protein sequence ID" value="GGC75819.1"/>
    <property type="molecule type" value="Genomic_DNA"/>
</dbReference>
<dbReference type="InterPro" id="IPR036663">
    <property type="entry name" value="Fumarylacetoacetase_C_sf"/>
</dbReference>
<sequence length="261" mass="28544">MMAEKLTSVARDIFEAERKREPIDPLTDTDPAISVEDAYHIQLNYVEERRRNGAVIKGKKIGLTSKAMQQMLGVDRPDYGHILDDMVFSEDTPIDADRFIAPKIEFEIAFVLKDSLKGPGVTLDDVEQAIDYVVPAAEIIDSRIKDWKIKFEDTVADNGSSAGVVFGKGKKRLEELDLPNVEMNVYQNGSFLDNAKGSAVLGNPLEAVVWLANALGEYDITLHAGECILAGALAKAVPVQNGDAFQAEFEGLGTVAIEFGK</sequence>
<reference evidence="4" key="1">
    <citation type="journal article" date="2019" name="Int. J. Syst. Evol. Microbiol.">
        <title>The Global Catalogue of Microorganisms (GCM) 10K type strain sequencing project: providing services to taxonomists for standard genome sequencing and annotation.</title>
        <authorList>
            <consortium name="The Broad Institute Genomics Platform"/>
            <consortium name="The Broad Institute Genome Sequencing Center for Infectious Disease"/>
            <person name="Wu L."/>
            <person name="Ma J."/>
        </authorList>
    </citation>
    <scope>NUCLEOTIDE SEQUENCE [LARGE SCALE GENOMIC DNA]</scope>
    <source>
        <strain evidence="4">CCM 7282</strain>
    </source>
</reference>
<evidence type="ECO:0000259" key="2">
    <source>
        <dbReference type="Pfam" id="PF01557"/>
    </source>
</evidence>
<dbReference type="PANTHER" id="PTHR30143:SF0">
    <property type="entry name" value="2-KETO-4-PENTENOATE HYDRATASE"/>
    <property type="match status" value="1"/>
</dbReference>
<proteinExistence type="predicted"/>
<organism evidence="3 4">
    <name type="scientific">Thalassobacillus devorans</name>
    <dbReference type="NCBI Taxonomy" id="279813"/>
    <lineage>
        <taxon>Bacteria</taxon>
        <taxon>Bacillati</taxon>
        <taxon>Bacillota</taxon>
        <taxon>Bacilli</taxon>
        <taxon>Bacillales</taxon>
        <taxon>Bacillaceae</taxon>
        <taxon>Thalassobacillus</taxon>
    </lineage>
</organism>
<keyword evidence="1" id="KW-0456">Lyase</keyword>
<evidence type="ECO:0000256" key="1">
    <source>
        <dbReference type="ARBA" id="ARBA00023239"/>
    </source>
</evidence>
<dbReference type="Pfam" id="PF01557">
    <property type="entry name" value="FAA_hydrolase"/>
    <property type="match status" value="1"/>
</dbReference>
<dbReference type="Gene3D" id="3.90.850.10">
    <property type="entry name" value="Fumarylacetoacetase-like, C-terminal domain"/>
    <property type="match status" value="1"/>
</dbReference>
<keyword evidence="4" id="KW-1185">Reference proteome</keyword>
<dbReference type="Proteomes" id="UP000619534">
    <property type="component" value="Unassembled WGS sequence"/>
</dbReference>
<gene>
    <name evidence="3" type="ORF">GCM10007216_02950</name>
</gene>
<dbReference type="SUPFAM" id="SSF56529">
    <property type="entry name" value="FAH"/>
    <property type="match status" value="1"/>
</dbReference>
<name>A0ABQ1NFP0_9BACI</name>
<protein>
    <submittedName>
        <fullName evidence="3">2-keto-4-pentenoate hydratase</fullName>
    </submittedName>
</protein>